<organism evidence="2 4">
    <name type="scientific">Escherichia albertii</name>
    <dbReference type="NCBI Taxonomy" id="208962"/>
    <lineage>
        <taxon>Bacteria</taxon>
        <taxon>Pseudomonadati</taxon>
        <taxon>Pseudomonadota</taxon>
        <taxon>Gammaproteobacteria</taxon>
        <taxon>Enterobacterales</taxon>
        <taxon>Enterobacteriaceae</taxon>
        <taxon>Escherichia</taxon>
    </lineage>
</organism>
<dbReference type="Proteomes" id="UP000240382">
    <property type="component" value="Unassembled WGS sequence"/>
</dbReference>
<reference evidence="2" key="2">
    <citation type="submission" date="2023-02" db="EMBL/GenBank/DDBJ databases">
        <title>Escherichia albertii as a potential enteropathogen in the light of epidemiological and genomic studies.</title>
        <authorList>
            <person name="Leszczynska K."/>
            <person name="Swiecicka I."/>
            <person name="Daniluk T."/>
            <person name="Lebensztejn D."/>
            <person name="Chmielewska S."/>
            <person name="Leszczynska D."/>
            <person name="Gawor J."/>
            <person name="Kliber M."/>
        </authorList>
    </citation>
    <scope>NUCLEOTIDE SEQUENCE</scope>
    <source>
        <strain evidence="2">BIA_7</strain>
    </source>
</reference>
<evidence type="ECO:0000313" key="3">
    <source>
        <dbReference type="Proteomes" id="UP000240382"/>
    </source>
</evidence>
<evidence type="ECO:0000313" key="4">
    <source>
        <dbReference type="Proteomes" id="UP001219219"/>
    </source>
</evidence>
<dbReference type="AlphaFoldDB" id="A0AAX3MLH6"/>
<proteinExistence type="predicted"/>
<evidence type="ECO:0000313" key="2">
    <source>
        <dbReference type="EMBL" id="WDB30008.1"/>
    </source>
</evidence>
<dbReference type="Proteomes" id="UP001219219">
    <property type="component" value="Chromosome"/>
</dbReference>
<protein>
    <submittedName>
        <fullName evidence="2">Secretion protein EspO</fullName>
    </submittedName>
</protein>
<dbReference type="EMBL" id="CP117562">
    <property type="protein sequence ID" value="WDB30008.1"/>
    <property type="molecule type" value="Genomic_DNA"/>
</dbReference>
<name>A0AAX3MLH6_ESCAL</name>
<keyword evidence="3" id="KW-1185">Reference proteome</keyword>
<reference evidence="1 3" key="1">
    <citation type="submission" date="2018-03" db="EMBL/GenBank/DDBJ databases">
        <title>Whole Genome Sequencing of Escherichia coli isolates from wildlife.</title>
        <authorList>
            <person name="Whitehouse C.A."/>
            <person name="Lacher D.W."/>
            <person name="Mammel M.K."/>
            <person name="Barnaba T."/>
            <person name="Lorch J.M."/>
        </authorList>
    </citation>
    <scope>NUCLEOTIDE SEQUENCE [LARGE SCALE GENOMIC DNA]</scope>
    <source>
        <strain evidence="1 3">20507-2</strain>
    </source>
</reference>
<accession>A0AAX3MLH6</accession>
<sequence>MPLSIGSCFSCHTGRRPEISDPIIDKPSTKNCELISTTCNVDGITVISRSSYGFDMKPPGAGERAPRLKLSASEAQWMAAIIDAEGRNISNT</sequence>
<evidence type="ECO:0000313" key="1">
    <source>
        <dbReference type="EMBL" id="PSY36850.1"/>
    </source>
</evidence>
<gene>
    <name evidence="1" type="ORF">C7B09_24525</name>
    <name evidence="2" type="ORF">PS049_03365</name>
</gene>
<dbReference type="EMBL" id="PYQT01000057">
    <property type="protein sequence ID" value="PSY36850.1"/>
    <property type="molecule type" value="Genomic_DNA"/>
</dbReference>